<dbReference type="Ensembl" id="ENSCSET00000019626.1">
    <property type="protein sequence ID" value="ENSCSEP00000019387.1"/>
    <property type="gene ID" value="ENSCSEG00000012408.1"/>
</dbReference>
<dbReference type="OrthoDB" id="329139at2759"/>
<dbReference type="SUPFAM" id="SSF143870">
    <property type="entry name" value="PF0523-like"/>
    <property type="match status" value="1"/>
</dbReference>
<dbReference type="InterPro" id="IPR013926">
    <property type="entry name" value="CGI121/TPRKB"/>
</dbReference>
<evidence type="ECO:0000256" key="3">
    <source>
        <dbReference type="ARBA" id="ARBA00005546"/>
    </source>
</evidence>
<dbReference type="FunFam" id="3.30.2380.10:FF:000001">
    <property type="entry name" value="EKC/KEOPS complex subunit TPRKB"/>
    <property type="match status" value="1"/>
</dbReference>
<dbReference type="GO" id="GO:0002949">
    <property type="term" value="P:tRNA threonylcarbamoyladenosine modification"/>
    <property type="evidence" value="ECO:0007669"/>
    <property type="project" value="TreeGrafter"/>
</dbReference>
<evidence type="ECO:0000256" key="2">
    <source>
        <dbReference type="ARBA" id="ARBA00004514"/>
    </source>
</evidence>
<dbReference type="AlphaFoldDB" id="A0A3P8VYL1"/>
<dbReference type="Gene3D" id="3.30.2380.10">
    <property type="entry name" value="CGI121/TPRKB"/>
    <property type="match status" value="1"/>
</dbReference>
<dbReference type="GO" id="GO:0005634">
    <property type="term" value="C:nucleus"/>
    <property type="evidence" value="ECO:0007669"/>
    <property type="project" value="UniProtKB-SubCell"/>
</dbReference>
<dbReference type="Pfam" id="PF08617">
    <property type="entry name" value="CGI-121"/>
    <property type="match status" value="1"/>
</dbReference>
<dbReference type="STRING" id="244447.ENSCSEP00000019387"/>
<evidence type="ECO:0000256" key="11">
    <source>
        <dbReference type="RuleBase" id="RU004398"/>
    </source>
</evidence>
<name>A0A3P8VYL1_CYNSE</name>
<keyword evidence="6 11" id="KW-0539">Nucleus</keyword>
<dbReference type="KEGG" id="csem:103382933"/>
<evidence type="ECO:0000256" key="5">
    <source>
        <dbReference type="ARBA" id="ARBA00022694"/>
    </source>
</evidence>
<dbReference type="GO" id="GO:0000408">
    <property type="term" value="C:EKC/KEOPS complex"/>
    <property type="evidence" value="ECO:0007669"/>
    <property type="project" value="TreeGrafter"/>
</dbReference>
<sequence length="175" mass="19374">MHLTQELELFPDVRVTQLLFKEVKNAAELRQSAVDGKINGALINPTMLVDPFQVLVAANKAVCFQKNGKMKTRALSSEIIFNLSPTNKISDAFKRFGISDGDDCVMVVVVQDKSETPCFDDIVSKVDGCQIPVKDISLLSDHMKIKKLYKVTPQEEKCGTLLDAVVSRMATKDVL</sequence>
<protein>
    <recommendedName>
        <fullName evidence="7">EKC/KEOPS complex subunit TPRKB</fullName>
    </recommendedName>
    <alternativeName>
        <fullName evidence="8">EKC/KEOPS complex subunit Tprkb</fullName>
    </alternativeName>
    <alternativeName>
        <fullName evidence="9">PRPK-binding protein</fullName>
    </alternativeName>
    <alternativeName>
        <fullName evidence="10">TP53RK-binding protein</fullName>
    </alternativeName>
</protein>
<dbReference type="PANTHER" id="PTHR15840:SF10">
    <property type="entry name" value="EKC_KEOPS COMPLEX SUBUNIT TPRKB"/>
    <property type="match status" value="1"/>
</dbReference>
<dbReference type="GeneID" id="103382933"/>
<dbReference type="RefSeq" id="XP_016890165.1">
    <property type="nucleotide sequence ID" value="XM_017034676.2"/>
</dbReference>
<evidence type="ECO:0000313" key="13">
    <source>
        <dbReference type="Proteomes" id="UP000265120"/>
    </source>
</evidence>
<dbReference type="GO" id="GO:0005829">
    <property type="term" value="C:cytosol"/>
    <property type="evidence" value="ECO:0007669"/>
    <property type="project" value="UniProtKB-SubCell"/>
</dbReference>
<evidence type="ECO:0000313" key="12">
    <source>
        <dbReference type="Ensembl" id="ENSCSEP00000019387.1"/>
    </source>
</evidence>
<evidence type="ECO:0000256" key="7">
    <source>
        <dbReference type="ARBA" id="ARBA00069793"/>
    </source>
</evidence>
<dbReference type="CTD" id="51002"/>
<keyword evidence="13" id="KW-1185">Reference proteome</keyword>
<reference evidence="12" key="2">
    <citation type="submission" date="2025-08" db="UniProtKB">
        <authorList>
            <consortium name="Ensembl"/>
        </authorList>
    </citation>
    <scope>IDENTIFICATION</scope>
</reference>
<proteinExistence type="inferred from homology"/>
<dbReference type="FunCoup" id="A0A3P8VYL1">
    <property type="interactions" value="1325"/>
</dbReference>
<dbReference type="InterPro" id="IPR036504">
    <property type="entry name" value="CGI121/TPRKB_sf"/>
</dbReference>
<dbReference type="Proteomes" id="UP000265120">
    <property type="component" value="Chromosome 8"/>
</dbReference>
<dbReference type="InParanoid" id="A0A3P8VYL1"/>
<evidence type="ECO:0000256" key="4">
    <source>
        <dbReference type="ARBA" id="ARBA00022490"/>
    </source>
</evidence>
<evidence type="ECO:0000256" key="8">
    <source>
        <dbReference type="ARBA" id="ARBA00070264"/>
    </source>
</evidence>
<dbReference type="GeneTree" id="ENSGT00390000012942"/>
<keyword evidence="4" id="KW-0963">Cytoplasm</keyword>
<evidence type="ECO:0000256" key="10">
    <source>
        <dbReference type="ARBA" id="ARBA00077744"/>
    </source>
</evidence>
<dbReference type="OMA" id="IVCRMST"/>
<keyword evidence="5" id="KW-0819">tRNA processing</keyword>
<dbReference type="PANTHER" id="PTHR15840">
    <property type="entry name" value="CGI-121 FAMILY MEMBER"/>
    <property type="match status" value="1"/>
</dbReference>
<dbReference type="NCBIfam" id="NF011465">
    <property type="entry name" value="PRK14886.1-1"/>
    <property type="match status" value="1"/>
</dbReference>
<comment type="similarity">
    <text evidence="3 11">Belongs to the CGI121/TPRKB family.</text>
</comment>
<evidence type="ECO:0000256" key="9">
    <source>
        <dbReference type="ARBA" id="ARBA00075578"/>
    </source>
</evidence>
<reference evidence="12" key="3">
    <citation type="submission" date="2025-09" db="UniProtKB">
        <authorList>
            <consortium name="Ensembl"/>
        </authorList>
    </citation>
    <scope>IDENTIFICATION</scope>
</reference>
<evidence type="ECO:0000256" key="1">
    <source>
        <dbReference type="ARBA" id="ARBA00004123"/>
    </source>
</evidence>
<comment type="subcellular location">
    <subcellularLocation>
        <location evidence="2">Cytoplasm</location>
        <location evidence="2">Cytosol</location>
    </subcellularLocation>
    <subcellularLocation>
        <location evidence="1">Nucleus</location>
    </subcellularLocation>
</comment>
<organism evidence="12 13">
    <name type="scientific">Cynoglossus semilaevis</name>
    <name type="common">Tongue sole</name>
    <dbReference type="NCBI Taxonomy" id="244447"/>
    <lineage>
        <taxon>Eukaryota</taxon>
        <taxon>Metazoa</taxon>
        <taxon>Chordata</taxon>
        <taxon>Craniata</taxon>
        <taxon>Vertebrata</taxon>
        <taxon>Euteleostomi</taxon>
        <taxon>Actinopterygii</taxon>
        <taxon>Neopterygii</taxon>
        <taxon>Teleostei</taxon>
        <taxon>Neoteleostei</taxon>
        <taxon>Acanthomorphata</taxon>
        <taxon>Carangaria</taxon>
        <taxon>Pleuronectiformes</taxon>
        <taxon>Pleuronectoidei</taxon>
        <taxon>Cynoglossidae</taxon>
        <taxon>Cynoglossinae</taxon>
        <taxon>Cynoglossus</taxon>
    </lineage>
</organism>
<evidence type="ECO:0000256" key="6">
    <source>
        <dbReference type="ARBA" id="ARBA00023242"/>
    </source>
</evidence>
<accession>A0A3P8VYL1</accession>
<reference evidence="12 13" key="1">
    <citation type="journal article" date="2014" name="Nat. Genet.">
        <title>Whole-genome sequence of a flatfish provides insights into ZW sex chromosome evolution and adaptation to a benthic lifestyle.</title>
        <authorList>
            <person name="Chen S."/>
            <person name="Zhang G."/>
            <person name="Shao C."/>
            <person name="Huang Q."/>
            <person name="Liu G."/>
            <person name="Zhang P."/>
            <person name="Song W."/>
            <person name="An N."/>
            <person name="Chalopin D."/>
            <person name="Volff J.N."/>
            <person name="Hong Y."/>
            <person name="Li Q."/>
            <person name="Sha Z."/>
            <person name="Zhou H."/>
            <person name="Xie M."/>
            <person name="Yu Q."/>
            <person name="Liu Y."/>
            <person name="Xiang H."/>
            <person name="Wang N."/>
            <person name="Wu K."/>
            <person name="Yang C."/>
            <person name="Zhou Q."/>
            <person name="Liao X."/>
            <person name="Yang L."/>
            <person name="Hu Q."/>
            <person name="Zhang J."/>
            <person name="Meng L."/>
            <person name="Jin L."/>
            <person name="Tian Y."/>
            <person name="Lian J."/>
            <person name="Yang J."/>
            <person name="Miao G."/>
            <person name="Liu S."/>
            <person name="Liang Z."/>
            <person name="Yan F."/>
            <person name="Li Y."/>
            <person name="Sun B."/>
            <person name="Zhang H."/>
            <person name="Zhang J."/>
            <person name="Zhu Y."/>
            <person name="Du M."/>
            <person name="Zhao Y."/>
            <person name="Schartl M."/>
            <person name="Tang Q."/>
            <person name="Wang J."/>
        </authorList>
    </citation>
    <scope>NUCLEOTIDE SEQUENCE</scope>
</reference>